<organism evidence="1 2">
    <name type="scientific">Oryza sativa subsp. japonica</name>
    <name type="common">Rice</name>
    <dbReference type="NCBI Taxonomy" id="39947"/>
    <lineage>
        <taxon>Eukaryota</taxon>
        <taxon>Viridiplantae</taxon>
        <taxon>Streptophyta</taxon>
        <taxon>Embryophyta</taxon>
        <taxon>Tracheophyta</taxon>
        <taxon>Spermatophyta</taxon>
        <taxon>Magnoliopsida</taxon>
        <taxon>Liliopsida</taxon>
        <taxon>Poales</taxon>
        <taxon>Poaceae</taxon>
        <taxon>BOP clade</taxon>
        <taxon>Oryzoideae</taxon>
        <taxon>Oryzeae</taxon>
        <taxon>Oryzinae</taxon>
        <taxon>Oryza</taxon>
        <taxon>Oryza sativa</taxon>
    </lineage>
</organism>
<reference evidence="1 2" key="2">
    <citation type="journal article" date="2013" name="Plant Cell Physiol.">
        <title>Rice Annotation Project Database (RAP-DB): an integrative and interactive database for rice genomics.</title>
        <authorList>
            <person name="Sakai H."/>
            <person name="Lee S.S."/>
            <person name="Tanaka T."/>
            <person name="Numa H."/>
            <person name="Kim J."/>
            <person name="Kawahara Y."/>
            <person name="Wakimoto H."/>
            <person name="Yang C.C."/>
            <person name="Iwamoto M."/>
            <person name="Abe T."/>
            <person name="Yamada Y."/>
            <person name="Muto A."/>
            <person name="Inokuchi H."/>
            <person name="Ikemura T."/>
            <person name="Matsumoto T."/>
            <person name="Sasaki T."/>
            <person name="Itoh T."/>
        </authorList>
    </citation>
    <scope>NUCLEOTIDE SEQUENCE [LARGE SCALE GENOMIC DNA]</scope>
    <source>
        <strain evidence="2">cv. Nipponbare</strain>
    </source>
</reference>
<dbReference type="EMBL" id="AP014966">
    <property type="protein sequence ID" value="BAT10511.1"/>
    <property type="molecule type" value="Genomic_DNA"/>
</dbReference>
<dbReference type="AlphaFoldDB" id="A0A0P0XT94"/>
<protein>
    <submittedName>
        <fullName evidence="1">Os10g0362300 protein</fullName>
    </submittedName>
</protein>
<dbReference type="Proteomes" id="UP000059680">
    <property type="component" value="Chromosome 10"/>
</dbReference>
<evidence type="ECO:0000313" key="1">
    <source>
        <dbReference type="EMBL" id="BAT10511.1"/>
    </source>
</evidence>
<reference evidence="1 2" key="3">
    <citation type="journal article" date="2013" name="Rice">
        <title>Improvement of the Oryza sativa Nipponbare reference genome using next generation sequence and optical map data.</title>
        <authorList>
            <person name="Kawahara Y."/>
            <person name="de la Bastide M."/>
            <person name="Hamilton J.P."/>
            <person name="Kanamori H."/>
            <person name="McCombie W.R."/>
            <person name="Ouyang S."/>
            <person name="Schwartz D.C."/>
            <person name="Tanaka T."/>
            <person name="Wu J."/>
            <person name="Zhou S."/>
            <person name="Childs K.L."/>
            <person name="Davidson R.M."/>
            <person name="Lin H."/>
            <person name="Quesada-Ocampo L."/>
            <person name="Vaillancourt B."/>
            <person name="Sakai H."/>
            <person name="Lee S.S."/>
            <person name="Kim J."/>
            <person name="Numa H."/>
            <person name="Itoh T."/>
            <person name="Buell C.R."/>
            <person name="Matsumoto T."/>
        </authorList>
    </citation>
    <scope>NUCLEOTIDE SEQUENCE [LARGE SCALE GENOMIC DNA]</scope>
    <source>
        <strain evidence="2">cv. Nipponbare</strain>
    </source>
</reference>
<accession>A0A0P0XT94</accession>
<name>A0A0P0XT94_ORYSJ</name>
<keyword evidence="2" id="KW-1185">Reference proteome</keyword>
<feature type="non-terminal residue" evidence="1">
    <location>
        <position position="1"/>
    </location>
</feature>
<evidence type="ECO:0000313" key="2">
    <source>
        <dbReference type="Proteomes" id="UP000059680"/>
    </source>
</evidence>
<reference evidence="2" key="1">
    <citation type="journal article" date="2005" name="Nature">
        <title>The map-based sequence of the rice genome.</title>
        <authorList>
            <consortium name="International rice genome sequencing project (IRGSP)"/>
            <person name="Matsumoto T."/>
            <person name="Wu J."/>
            <person name="Kanamori H."/>
            <person name="Katayose Y."/>
            <person name="Fujisawa M."/>
            <person name="Namiki N."/>
            <person name="Mizuno H."/>
            <person name="Yamamoto K."/>
            <person name="Antonio B.A."/>
            <person name="Baba T."/>
            <person name="Sakata K."/>
            <person name="Nagamura Y."/>
            <person name="Aoki H."/>
            <person name="Arikawa K."/>
            <person name="Arita K."/>
            <person name="Bito T."/>
            <person name="Chiden Y."/>
            <person name="Fujitsuka N."/>
            <person name="Fukunaka R."/>
            <person name="Hamada M."/>
            <person name="Harada C."/>
            <person name="Hayashi A."/>
            <person name="Hijishita S."/>
            <person name="Honda M."/>
            <person name="Hosokawa S."/>
            <person name="Ichikawa Y."/>
            <person name="Idonuma A."/>
            <person name="Iijima M."/>
            <person name="Ikeda M."/>
            <person name="Ikeno M."/>
            <person name="Ito K."/>
            <person name="Ito S."/>
            <person name="Ito T."/>
            <person name="Ito Y."/>
            <person name="Ito Y."/>
            <person name="Iwabuchi A."/>
            <person name="Kamiya K."/>
            <person name="Karasawa W."/>
            <person name="Kurita K."/>
            <person name="Katagiri S."/>
            <person name="Kikuta A."/>
            <person name="Kobayashi H."/>
            <person name="Kobayashi N."/>
            <person name="Machita K."/>
            <person name="Maehara T."/>
            <person name="Masukawa M."/>
            <person name="Mizubayashi T."/>
            <person name="Mukai Y."/>
            <person name="Nagasaki H."/>
            <person name="Nagata Y."/>
            <person name="Naito S."/>
            <person name="Nakashima M."/>
            <person name="Nakama Y."/>
            <person name="Nakamichi Y."/>
            <person name="Nakamura M."/>
            <person name="Meguro A."/>
            <person name="Negishi M."/>
            <person name="Ohta I."/>
            <person name="Ohta T."/>
            <person name="Okamoto M."/>
            <person name="Ono N."/>
            <person name="Saji S."/>
            <person name="Sakaguchi M."/>
            <person name="Sakai K."/>
            <person name="Shibata M."/>
            <person name="Shimokawa T."/>
            <person name="Song J."/>
            <person name="Takazaki Y."/>
            <person name="Terasawa K."/>
            <person name="Tsugane M."/>
            <person name="Tsuji K."/>
            <person name="Ueda S."/>
            <person name="Waki K."/>
            <person name="Yamagata H."/>
            <person name="Yamamoto M."/>
            <person name="Yamamoto S."/>
            <person name="Yamane H."/>
            <person name="Yoshiki S."/>
            <person name="Yoshihara R."/>
            <person name="Yukawa K."/>
            <person name="Zhong H."/>
            <person name="Yano M."/>
            <person name="Yuan Q."/>
            <person name="Ouyang S."/>
            <person name="Liu J."/>
            <person name="Jones K.M."/>
            <person name="Gansberger K."/>
            <person name="Moffat K."/>
            <person name="Hill J."/>
            <person name="Bera J."/>
            <person name="Fadrosh D."/>
            <person name="Jin S."/>
            <person name="Johri S."/>
            <person name="Kim M."/>
            <person name="Overton L."/>
            <person name="Reardon M."/>
            <person name="Tsitrin T."/>
            <person name="Vuong H."/>
            <person name="Weaver B."/>
            <person name="Ciecko A."/>
            <person name="Tallon L."/>
            <person name="Jackson J."/>
            <person name="Pai G."/>
            <person name="Aken S.V."/>
            <person name="Utterback T."/>
            <person name="Reidmuller S."/>
            <person name="Feldblyum T."/>
            <person name="Hsiao J."/>
            <person name="Zismann V."/>
            <person name="Iobst S."/>
            <person name="de Vazeille A.R."/>
            <person name="Buell C.R."/>
            <person name="Ying K."/>
            <person name="Li Y."/>
            <person name="Lu T."/>
            <person name="Huang Y."/>
            <person name="Zhao Q."/>
            <person name="Feng Q."/>
            <person name="Zhang L."/>
            <person name="Zhu J."/>
            <person name="Weng Q."/>
            <person name="Mu J."/>
            <person name="Lu Y."/>
            <person name="Fan D."/>
            <person name="Liu Y."/>
            <person name="Guan J."/>
            <person name="Zhang Y."/>
            <person name="Yu S."/>
            <person name="Liu X."/>
            <person name="Zhang Y."/>
            <person name="Hong G."/>
            <person name="Han B."/>
            <person name="Choisne N."/>
            <person name="Demange N."/>
            <person name="Orjeda G."/>
            <person name="Samain S."/>
            <person name="Cattolico L."/>
            <person name="Pelletier E."/>
            <person name="Couloux A."/>
            <person name="Segurens B."/>
            <person name="Wincker P."/>
            <person name="D'Hont A."/>
            <person name="Scarpelli C."/>
            <person name="Weissenbach J."/>
            <person name="Salanoubat M."/>
            <person name="Quetier F."/>
            <person name="Yu Y."/>
            <person name="Kim H.R."/>
            <person name="Rambo T."/>
            <person name="Currie J."/>
            <person name="Collura K."/>
            <person name="Luo M."/>
            <person name="Yang T."/>
            <person name="Ammiraju J.S.S."/>
            <person name="Engler F."/>
            <person name="Soderlund C."/>
            <person name="Wing R.A."/>
            <person name="Palmer L.E."/>
            <person name="de la Bastide M."/>
            <person name="Spiegel L."/>
            <person name="Nascimento L."/>
            <person name="Zutavern T."/>
            <person name="O'Shaughnessy A."/>
            <person name="Dike S."/>
            <person name="Dedhia N."/>
            <person name="Preston R."/>
            <person name="Balija V."/>
            <person name="McCombie W.R."/>
            <person name="Chow T."/>
            <person name="Chen H."/>
            <person name="Chung M."/>
            <person name="Chen C."/>
            <person name="Shaw J."/>
            <person name="Wu H."/>
            <person name="Hsiao K."/>
            <person name="Chao Y."/>
            <person name="Chu M."/>
            <person name="Cheng C."/>
            <person name="Hour A."/>
            <person name="Lee P."/>
            <person name="Lin S."/>
            <person name="Lin Y."/>
            <person name="Liou J."/>
            <person name="Liu S."/>
            <person name="Hsing Y."/>
            <person name="Raghuvanshi S."/>
            <person name="Mohanty A."/>
            <person name="Bharti A.K."/>
            <person name="Gaur A."/>
            <person name="Gupta V."/>
            <person name="Kumar D."/>
            <person name="Ravi V."/>
            <person name="Vij S."/>
            <person name="Kapur A."/>
            <person name="Khurana P."/>
            <person name="Khurana P."/>
            <person name="Khurana J.P."/>
            <person name="Tyagi A.K."/>
            <person name="Gaikwad K."/>
            <person name="Singh A."/>
            <person name="Dalal V."/>
            <person name="Srivastava S."/>
            <person name="Dixit A."/>
            <person name="Pal A.K."/>
            <person name="Ghazi I.A."/>
            <person name="Yadav M."/>
            <person name="Pandit A."/>
            <person name="Bhargava A."/>
            <person name="Sureshbabu K."/>
            <person name="Batra K."/>
            <person name="Sharma T.R."/>
            <person name="Mohapatra T."/>
            <person name="Singh N.K."/>
            <person name="Messing J."/>
            <person name="Nelson A.B."/>
            <person name="Fuks G."/>
            <person name="Kavchok S."/>
            <person name="Keizer G."/>
            <person name="Linton E."/>
            <person name="Llaca V."/>
            <person name="Song R."/>
            <person name="Tanyolac B."/>
            <person name="Young S."/>
            <person name="Ho-Il K."/>
            <person name="Hahn J.H."/>
            <person name="Sangsakoo G."/>
            <person name="Vanavichit A."/>
            <person name="de Mattos Luiz.A.T."/>
            <person name="Zimmer P.D."/>
            <person name="Malone G."/>
            <person name="Dellagostin O."/>
            <person name="de Oliveira A.C."/>
            <person name="Bevan M."/>
            <person name="Bancroft I."/>
            <person name="Minx P."/>
            <person name="Cordum H."/>
            <person name="Wilson R."/>
            <person name="Cheng Z."/>
            <person name="Jin W."/>
            <person name="Jiang J."/>
            <person name="Leong S.A."/>
            <person name="Iwama H."/>
            <person name="Gojobori T."/>
            <person name="Itoh T."/>
            <person name="Niimura Y."/>
            <person name="Fujii Y."/>
            <person name="Habara T."/>
            <person name="Sakai H."/>
            <person name="Sato Y."/>
            <person name="Wilson G."/>
            <person name="Kumar K."/>
            <person name="McCouch S."/>
            <person name="Juretic N."/>
            <person name="Hoen D."/>
            <person name="Wright S."/>
            <person name="Bruskiewich R."/>
            <person name="Bureau T."/>
            <person name="Miyao A."/>
            <person name="Hirochika H."/>
            <person name="Nishikawa T."/>
            <person name="Kadowaki K."/>
            <person name="Sugiura M."/>
            <person name="Burr B."/>
            <person name="Sasaki T."/>
        </authorList>
    </citation>
    <scope>NUCLEOTIDE SEQUENCE [LARGE SCALE GENOMIC DNA]</scope>
    <source>
        <strain evidence="2">cv. Nipponbare</strain>
    </source>
</reference>
<gene>
    <name evidence="1" type="ordered locus">Os10g0362300</name>
    <name evidence="1" type="ORF">OSNPB_100362300</name>
</gene>
<dbReference type="ExpressionAtlas" id="A0A0P0XT94">
    <property type="expression patterns" value="baseline and differential"/>
</dbReference>
<sequence>RECICKSGTINDDNPAHSMPDMSNCRLKNKPSGGNQNRLDNVIIQDCCANEDNYDKNNHENNLLQNAMQQDIGSPTTLWNVSVLCFSLSWMNLVKCQISYISFCTVNLEYRALMELDCIITYC</sequence>
<dbReference type="Gramene" id="Os10t0362300-02">
    <property type="protein sequence ID" value="Os10t0362300-02"/>
    <property type="gene ID" value="Os10g0362300"/>
</dbReference>
<proteinExistence type="predicted"/>